<protein>
    <submittedName>
        <fullName evidence="1">Uncharacterized protein</fullName>
    </submittedName>
</protein>
<sequence>MTRTFADLAKALLNATLILLALCLFLGWKLMAAASAVTSNAAEITSRVEPLHTAVAGLRGDIAGLRAAVVQNGTDTVSPARLASVEERLDQLQASLSGMRDLPQQAAAEAARAGAAEFAARLTGLLRCSGQKNAAPPC</sequence>
<dbReference type="EMBL" id="CP081078">
    <property type="protein sequence ID" value="UWQ60129.1"/>
    <property type="molecule type" value="Genomic_DNA"/>
</dbReference>
<dbReference type="RefSeq" id="WP_260003962.1">
    <property type="nucleotide sequence ID" value="NZ_CP081078.1"/>
</dbReference>
<evidence type="ECO:0000313" key="1">
    <source>
        <dbReference type="EMBL" id="UWQ60129.1"/>
    </source>
</evidence>
<evidence type="ECO:0000313" key="2">
    <source>
        <dbReference type="Proteomes" id="UP001058184"/>
    </source>
</evidence>
<proteinExistence type="predicted"/>
<keyword evidence="2" id="KW-1185">Reference proteome</keyword>
<accession>A0ABY5X0W2</accession>
<gene>
    <name evidence="1" type="ORF">K3722_08345</name>
</gene>
<name>A0ABY5X0W2_LEICA</name>
<organism evidence="1 2">
    <name type="scientific">Leisingera caerulea</name>
    <name type="common">Phaeobacter caeruleus</name>
    <dbReference type="NCBI Taxonomy" id="506591"/>
    <lineage>
        <taxon>Bacteria</taxon>
        <taxon>Pseudomonadati</taxon>
        <taxon>Pseudomonadota</taxon>
        <taxon>Alphaproteobacteria</taxon>
        <taxon>Rhodobacterales</taxon>
        <taxon>Roseobacteraceae</taxon>
        <taxon>Leisingera</taxon>
    </lineage>
</organism>
<reference evidence="1" key="1">
    <citation type="submission" date="2021-08" db="EMBL/GenBank/DDBJ databases">
        <authorList>
            <person name="Nwanade C."/>
            <person name="Wang M."/>
            <person name="Masoudi A."/>
            <person name="Yu Z."/>
            <person name="Liu J."/>
        </authorList>
    </citation>
    <scope>NUCLEOTIDE SEQUENCE</scope>
    <source>
        <strain evidence="1">S141</strain>
    </source>
</reference>
<dbReference type="Proteomes" id="UP001058184">
    <property type="component" value="Chromosome"/>
</dbReference>